<feature type="compositionally biased region" description="Polar residues" evidence="1">
    <location>
        <begin position="46"/>
        <end position="56"/>
    </location>
</feature>
<evidence type="ECO:0000313" key="2">
    <source>
        <dbReference type="EMBL" id="EGX47256.1"/>
    </source>
</evidence>
<accession>G1XHX1</accession>
<feature type="region of interest" description="Disordered" evidence="1">
    <location>
        <begin position="32"/>
        <end position="56"/>
    </location>
</feature>
<dbReference type="HOGENOM" id="CLU_1102551_0_0_1"/>
<dbReference type="EMBL" id="ADOT01000164">
    <property type="protein sequence ID" value="EGX47256.1"/>
    <property type="molecule type" value="Genomic_DNA"/>
</dbReference>
<comment type="caution">
    <text evidence="2">The sequence shown here is derived from an EMBL/GenBank/DDBJ whole genome shotgun (WGS) entry which is preliminary data.</text>
</comment>
<protein>
    <submittedName>
        <fullName evidence="2">Uncharacterized protein</fullName>
    </submittedName>
</protein>
<proteinExistence type="predicted"/>
<dbReference type="InParanoid" id="G1XHX1"/>
<sequence length="252" mass="28171">MNTLGCQNNNIIAAPASAEHLNNCPSEITKRDSSIDLEDGYDGGASDTSESEAYQGSPSHRLAVNIIAIFSRFNSVLELGSYETAVSFLEKVVDTEREGYNAIEDLRREIPEEKNQNLKRIQAAGIITAAVRLFASVKITRDMPDYPPKWQNSIETVFREKHGFWKGIPHGVPVPEMQQRIHMYVKAEWKALGTDWLTNGSLKKFARNAIDVDQLPRVADVFDVALELEMAPDELAELLGYSDLVRSNEVAF</sequence>
<reference evidence="2 3" key="1">
    <citation type="journal article" date="2011" name="PLoS Pathog.">
        <title>Genomic and proteomic analyses of the fungus Arthrobotrys oligospora provide insights into nematode-trap formation.</title>
        <authorList>
            <person name="Yang J."/>
            <person name="Wang L."/>
            <person name="Ji X."/>
            <person name="Feng Y."/>
            <person name="Li X."/>
            <person name="Zou C."/>
            <person name="Xu J."/>
            <person name="Ren Y."/>
            <person name="Mi Q."/>
            <person name="Wu J."/>
            <person name="Liu S."/>
            <person name="Liu Y."/>
            <person name="Huang X."/>
            <person name="Wang H."/>
            <person name="Niu X."/>
            <person name="Li J."/>
            <person name="Liang L."/>
            <person name="Luo Y."/>
            <person name="Ji K."/>
            <person name="Zhou W."/>
            <person name="Yu Z."/>
            <person name="Li G."/>
            <person name="Liu Y."/>
            <person name="Li L."/>
            <person name="Qiao M."/>
            <person name="Feng L."/>
            <person name="Zhang K.-Q."/>
        </authorList>
    </citation>
    <scope>NUCLEOTIDE SEQUENCE [LARGE SCALE GENOMIC DNA]</scope>
    <source>
        <strain evidence="3">ATCC 24927 / CBS 115.81 / DSM 1491</strain>
    </source>
</reference>
<organism evidence="2 3">
    <name type="scientific">Arthrobotrys oligospora (strain ATCC 24927 / CBS 115.81 / DSM 1491)</name>
    <name type="common">Nematode-trapping fungus</name>
    <name type="synonym">Didymozoophaga oligospora</name>
    <dbReference type="NCBI Taxonomy" id="756982"/>
    <lineage>
        <taxon>Eukaryota</taxon>
        <taxon>Fungi</taxon>
        <taxon>Dikarya</taxon>
        <taxon>Ascomycota</taxon>
        <taxon>Pezizomycotina</taxon>
        <taxon>Orbiliomycetes</taxon>
        <taxon>Orbiliales</taxon>
        <taxon>Orbiliaceae</taxon>
        <taxon>Orbilia</taxon>
        <taxon>Orbilia oligospora</taxon>
    </lineage>
</organism>
<gene>
    <name evidence="2" type="ORF">AOL_s00091g23</name>
</gene>
<name>G1XHX1_ARTOA</name>
<dbReference type="AlphaFoldDB" id="G1XHX1"/>
<evidence type="ECO:0000313" key="3">
    <source>
        <dbReference type="Proteomes" id="UP000008784"/>
    </source>
</evidence>
<evidence type="ECO:0000256" key="1">
    <source>
        <dbReference type="SAM" id="MobiDB-lite"/>
    </source>
</evidence>
<dbReference type="Proteomes" id="UP000008784">
    <property type="component" value="Unassembled WGS sequence"/>
</dbReference>
<keyword evidence="3" id="KW-1185">Reference proteome</keyword>
<dbReference type="GeneID" id="22895061"/>
<dbReference type="RefSeq" id="XP_011124083.1">
    <property type="nucleotide sequence ID" value="XM_011125781.1"/>
</dbReference>